<dbReference type="EMBL" id="BDQG01000001">
    <property type="protein sequence ID" value="GAW65692.1"/>
    <property type="molecule type" value="Genomic_DNA"/>
</dbReference>
<dbReference type="Proteomes" id="UP000194153">
    <property type="component" value="Unassembled WGS sequence"/>
</dbReference>
<keyword evidence="3" id="KW-1185">Reference proteome</keyword>
<dbReference type="CDD" id="cd02696">
    <property type="entry name" value="MurNAc-LAA"/>
    <property type="match status" value="1"/>
</dbReference>
<organism evidence="2 3">
    <name type="scientific">Geoanaerobacter pelophilus</name>
    <dbReference type="NCBI Taxonomy" id="60036"/>
    <lineage>
        <taxon>Bacteria</taxon>
        <taxon>Pseudomonadati</taxon>
        <taxon>Thermodesulfobacteriota</taxon>
        <taxon>Desulfuromonadia</taxon>
        <taxon>Geobacterales</taxon>
        <taxon>Geobacteraceae</taxon>
        <taxon>Geoanaerobacter</taxon>
    </lineage>
</organism>
<dbReference type="SUPFAM" id="SSF53187">
    <property type="entry name" value="Zn-dependent exopeptidases"/>
    <property type="match status" value="1"/>
</dbReference>
<comment type="caution">
    <text evidence="2">The sequence shown here is derived from an EMBL/GenBank/DDBJ whole genome shotgun (WGS) entry which is preliminary data.</text>
</comment>
<keyword evidence="2" id="KW-0378">Hydrolase</keyword>
<gene>
    <name evidence="2" type="ORF">GPEL0_01r0705</name>
</gene>
<dbReference type="RefSeq" id="WP_159453501.1">
    <property type="nucleotide sequence ID" value="NZ_BDQG01000001.1"/>
</dbReference>
<dbReference type="Pfam" id="PF01520">
    <property type="entry name" value="Amidase_3"/>
    <property type="match status" value="1"/>
</dbReference>
<proteinExistence type="predicted"/>
<protein>
    <submittedName>
        <fullName evidence="2">Cell wall hydrolase/autolysin</fullName>
    </submittedName>
</protein>
<reference evidence="3" key="2">
    <citation type="submission" date="2017-05" db="EMBL/GenBank/DDBJ databases">
        <title>Draft genome sequence of Geobacter pelophilus, a iron(III)-reducing bacteria.</title>
        <authorList>
            <person name="Aoyagi T."/>
            <person name="Koike H."/>
            <person name="Morita T."/>
            <person name="Sato Y."/>
            <person name="Habe H."/>
            <person name="Hori T."/>
        </authorList>
    </citation>
    <scope>NUCLEOTIDE SEQUENCE [LARGE SCALE GENOMIC DNA]</scope>
    <source>
        <strain evidence="3">Drf2</strain>
    </source>
</reference>
<accession>A0ABQ0MF15</accession>
<dbReference type="InterPro" id="IPR002508">
    <property type="entry name" value="MurNAc-LAA_cat"/>
</dbReference>
<evidence type="ECO:0000313" key="3">
    <source>
        <dbReference type="Proteomes" id="UP000194153"/>
    </source>
</evidence>
<evidence type="ECO:0000259" key="1">
    <source>
        <dbReference type="SMART" id="SM00646"/>
    </source>
</evidence>
<sequence>MYKVKFFRGDYIERQRQANSDNCVAYVEQHFNSYTGTDDYSVVVTGSNASPTSKNWGRWYAVAVAREFNSHVGGDNGIKVGGYDGRGDGNLRYTKMPAILLEPLFASNPHQAELIRSESGQERLARILCESIQRFFQDGGTIGFSVGHKYKTSNPSDRGVPLVGGGLEADFAEKVLIKAKEMLEAIDAPVEERQLRVMKGGELLWSGTVDADSDVRWDPVRGVLQIEA</sequence>
<dbReference type="GO" id="GO:0016787">
    <property type="term" value="F:hydrolase activity"/>
    <property type="evidence" value="ECO:0007669"/>
    <property type="project" value="UniProtKB-KW"/>
</dbReference>
<name>A0ABQ0MF15_9BACT</name>
<evidence type="ECO:0000313" key="2">
    <source>
        <dbReference type="EMBL" id="GAW65692.1"/>
    </source>
</evidence>
<dbReference type="Gene3D" id="3.40.630.40">
    <property type="entry name" value="Zn-dependent exopeptidases"/>
    <property type="match status" value="1"/>
</dbReference>
<feature type="domain" description="MurNAc-LAA" evidence="1">
    <location>
        <begin position="15"/>
        <end position="133"/>
    </location>
</feature>
<dbReference type="SMART" id="SM00646">
    <property type="entry name" value="Ami_3"/>
    <property type="match status" value="1"/>
</dbReference>
<reference evidence="2 3" key="1">
    <citation type="submission" date="2017-04" db="EMBL/GenBank/DDBJ databases">
        <authorList>
            <consortium name="Geobacter pelophilus Genome Sequencing"/>
            <person name="Aoyagi T."/>
            <person name="Koike H."/>
            <person name="Hori T."/>
        </authorList>
    </citation>
    <scope>NUCLEOTIDE SEQUENCE [LARGE SCALE GENOMIC DNA]</scope>
    <source>
        <strain evidence="2 3">Drf2</strain>
    </source>
</reference>